<dbReference type="SUPFAM" id="SSF52833">
    <property type="entry name" value="Thioredoxin-like"/>
    <property type="match status" value="1"/>
</dbReference>
<dbReference type="Proteomes" id="UP000777265">
    <property type="component" value="Unassembled WGS sequence"/>
</dbReference>
<dbReference type="EMBL" id="JAAYEE010000308">
    <property type="protein sequence ID" value="NLW36849.1"/>
    <property type="molecule type" value="Genomic_DNA"/>
</dbReference>
<gene>
    <name evidence="2" type="ORF">GXY80_15435</name>
</gene>
<dbReference type="AlphaFoldDB" id="A0A971M7W4"/>
<protein>
    <recommendedName>
        <fullName evidence="1">Thioredoxin-like fold domain-containing protein</fullName>
    </recommendedName>
</protein>
<reference evidence="2" key="1">
    <citation type="journal article" date="2020" name="Biotechnol. Biofuels">
        <title>New insights from the biogas microbiome by comprehensive genome-resolved metagenomics of nearly 1600 species originating from multiple anaerobic digesters.</title>
        <authorList>
            <person name="Campanaro S."/>
            <person name="Treu L."/>
            <person name="Rodriguez-R L.M."/>
            <person name="Kovalovszki A."/>
            <person name="Ziels R.M."/>
            <person name="Maus I."/>
            <person name="Zhu X."/>
            <person name="Kougias P.G."/>
            <person name="Basile A."/>
            <person name="Luo G."/>
            <person name="Schluter A."/>
            <person name="Konstantinidis K.T."/>
            <person name="Angelidaki I."/>
        </authorList>
    </citation>
    <scope>NUCLEOTIDE SEQUENCE</scope>
    <source>
        <strain evidence="2">AS06rmzACSIP_7</strain>
    </source>
</reference>
<organism evidence="2 3">
    <name type="scientific">Syntrophorhabdus aromaticivorans</name>
    <dbReference type="NCBI Taxonomy" id="328301"/>
    <lineage>
        <taxon>Bacteria</taxon>
        <taxon>Pseudomonadati</taxon>
        <taxon>Thermodesulfobacteriota</taxon>
        <taxon>Syntrophorhabdia</taxon>
        <taxon>Syntrophorhabdales</taxon>
        <taxon>Syntrophorhabdaceae</taxon>
        <taxon>Syntrophorhabdus</taxon>
    </lineage>
</organism>
<reference evidence="2" key="2">
    <citation type="submission" date="2020-01" db="EMBL/GenBank/DDBJ databases">
        <authorList>
            <person name="Campanaro S."/>
        </authorList>
    </citation>
    <scope>NUCLEOTIDE SEQUENCE</scope>
    <source>
        <strain evidence="2">AS06rmzACSIP_7</strain>
    </source>
</reference>
<name>A0A971M7W4_9BACT</name>
<evidence type="ECO:0000313" key="2">
    <source>
        <dbReference type="EMBL" id="NLW36849.1"/>
    </source>
</evidence>
<sequence>MNIVKIFYKDDCPMCPVAKRLGQHLEAENVGVQRYNVETAEGLAEATFYRVMALPTVVVEDEDENGVGEWRGNVPKIEEVLRAVRNA</sequence>
<feature type="domain" description="Thioredoxin-like fold" evidence="1">
    <location>
        <begin position="4"/>
        <end position="81"/>
    </location>
</feature>
<dbReference type="PROSITE" id="PS51354">
    <property type="entry name" value="GLUTAREDOXIN_2"/>
    <property type="match status" value="1"/>
</dbReference>
<comment type="caution">
    <text evidence="2">The sequence shown here is derived from an EMBL/GenBank/DDBJ whole genome shotgun (WGS) entry which is preliminary data.</text>
</comment>
<dbReference type="Pfam" id="PF13192">
    <property type="entry name" value="Thioredoxin_3"/>
    <property type="match status" value="1"/>
</dbReference>
<proteinExistence type="predicted"/>
<dbReference type="Gene3D" id="3.40.30.10">
    <property type="entry name" value="Glutaredoxin"/>
    <property type="match status" value="1"/>
</dbReference>
<evidence type="ECO:0000259" key="1">
    <source>
        <dbReference type="Pfam" id="PF13192"/>
    </source>
</evidence>
<dbReference type="InterPro" id="IPR036249">
    <property type="entry name" value="Thioredoxin-like_sf"/>
</dbReference>
<dbReference type="InterPro" id="IPR012336">
    <property type="entry name" value="Thioredoxin-like_fold"/>
</dbReference>
<evidence type="ECO:0000313" key="3">
    <source>
        <dbReference type="Proteomes" id="UP000777265"/>
    </source>
</evidence>
<accession>A0A971M7W4</accession>